<protein>
    <submittedName>
        <fullName evidence="1">Dna-directed rna polymerases i ii and iii subunit rpabc2</fullName>
    </submittedName>
</protein>
<keyword evidence="1" id="KW-0804">Transcription</keyword>
<evidence type="ECO:0000313" key="1">
    <source>
        <dbReference type="EMBL" id="KAI4455514.1"/>
    </source>
</evidence>
<accession>A0ACB9SM06</accession>
<organism evidence="1 2">
    <name type="scientific">Holotrichia oblita</name>
    <name type="common">Chafer beetle</name>
    <dbReference type="NCBI Taxonomy" id="644536"/>
    <lineage>
        <taxon>Eukaryota</taxon>
        <taxon>Metazoa</taxon>
        <taxon>Ecdysozoa</taxon>
        <taxon>Arthropoda</taxon>
        <taxon>Hexapoda</taxon>
        <taxon>Insecta</taxon>
        <taxon>Pterygota</taxon>
        <taxon>Neoptera</taxon>
        <taxon>Endopterygota</taxon>
        <taxon>Coleoptera</taxon>
        <taxon>Polyphaga</taxon>
        <taxon>Scarabaeiformia</taxon>
        <taxon>Scarabaeidae</taxon>
        <taxon>Melolonthinae</taxon>
        <taxon>Holotrichia</taxon>
    </lineage>
</organism>
<name>A0ACB9SM06_HOLOL</name>
<evidence type="ECO:0000313" key="2">
    <source>
        <dbReference type="Proteomes" id="UP001056778"/>
    </source>
</evidence>
<gene>
    <name evidence="1" type="ORF">MML48_9g00000480</name>
</gene>
<dbReference type="Proteomes" id="UP001056778">
    <property type="component" value="Chromosome 9"/>
</dbReference>
<dbReference type="EMBL" id="CM043023">
    <property type="protein sequence ID" value="KAI4455514.1"/>
    <property type="molecule type" value="Genomic_DNA"/>
</dbReference>
<proteinExistence type="predicted"/>
<keyword evidence="1" id="KW-0240">DNA-directed RNA polymerase</keyword>
<comment type="caution">
    <text evidence="1">The sequence shown here is derived from an EMBL/GenBank/DDBJ whole genome shotgun (WGS) entry which is preliminary data.</text>
</comment>
<sequence length="634" mass="73893">MDNTSSESEPELFQDSGSEYIPSDDRSEKKRIRNSITWRRNVTKSKKAKGEEHVNWRNKKIPARMTGPDCKCKYRCYSKINDVQMHSVLKQFCNIGDKHKQDIYLAGLISAETIKRRRVKTGGGSARSIAFHYKIRLGTETHVVCKKAFCSVHGVSKHRVNGVATKLKDGDLTAKQDGRGRHGNRANKISDEIVAQIDEHIRSFPRRRSHYSRSDNEKRYYLSSELNIKKLHRLYLAKYEPEQYKLYEDGKNIDPKVSYDFYYRHFNYNYNISFGNPRSDTCQKCDKLENSIVAEEDLEAKSKLQQEKTLHLAKAEAFYTSLKEKSARAKNEKAVEVLCFDYQQNMPLPHTPSGDVFYKRQLWVYNFCVHSAKTSESKFYMYDEITAKKGSNEVISFLLHYMDTFLPPTVSELHLFSDNCFAQNKNSVLVHFLHTYINTTGRNIRAIAHQFPEPGHSFLPCDRSFGLIEKEKRRKEVVYTPKGWIDLVRMTSKKFTVIEVTQDMILNFREHFKGFMKKSVTNKEKEKFSISKYRVFKYEKTSVVKCSVSTDLTLFSDFAFKKSSAPYSLPSEKLYHSYPLPIKQKKLQNVRSLAEAYVPKNDQWYYDIVFNAVGPEISQENMDSDDEDVEIEMF</sequence>
<keyword evidence="2" id="KW-1185">Reference proteome</keyword>
<reference evidence="1" key="1">
    <citation type="submission" date="2022-04" db="EMBL/GenBank/DDBJ databases">
        <title>Chromosome-scale genome assembly of Holotrichia oblita Faldermann.</title>
        <authorList>
            <person name="Rongchong L."/>
        </authorList>
    </citation>
    <scope>NUCLEOTIDE SEQUENCE</scope>
    <source>
        <strain evidence="1">81SQS9</strain>
    </source>
</reference>